<keyword evidence="2" id="KW-1185">Reference proteome</keyword>
<organism evidence="1 2">
    <name type="scientific">Piscinibacter gummiphilus</name>
    <dbReference type="NCBI Taxonomy" id="946333"/>
    <lineage>
        <taxon>Bacteria</taxon>
        <taxon>Pseudomonadati</taxon>
        <taxon>Pseudomonadota</taxon>
        <taxon>Betaproteobacteria</taxon>
        <taxon>Burkholderiales</taxon>
        <taxon>Sphaerotilaceae</taxon>
        <taxon>Piscinibacter</taxon>
    </lineage>
</organism>
<accession>A0ABZ0CSU3</accession>
<evidence type="ECO:0000313" key="1">
    <source>
        <dbReference type="EMBL" id="WOB08058.1"/>
    </source>
</evidence>
<dbReference type="Proteomes" id="UP001303946">
    <property type="component" value="Chromosome"/>
</dbReference>
<gene>
    <name evidence="1" type="ORF">RXV79_24545</name>
</gene>
<dbReference type="SUPFAM" id="SSF109604">
    <property type="entry name" value="HD-domain/PDEase-like"/>
    <property type="match status" value="1"/>
</dbReference>
<dbReference type="EMBL" id="CP136336">
    <property type="protein sequence ID" value="WOB08058.1"/>
    <property type="molecule type" value="Genomic_DNA"/>
</dbReference>
<reference evidence="1 2" key="1">
    <citation type="submission" date="2023-10" db="EMBL/GenBank/DDBJ databases">
        <title>Bacteria for the degradation of biodegradable plastic PBAT(Polybutylene adipate terephthalate).</title>
        <authorList>
            <person name="Weon H.-Y."/>
            <person name="Yeon J."/>
        </authorList>
    </citation>
    <scope>NUCLEOTIDE SEQUENCE [LARGE SCALE GENOMIC DNA]</scope>
    <source>
        <strain evidence="1 2">SBD 7-3</strain>
    </source>
</reference>
<proteinExistence type="predicted"/>
<sequence length="401" mass="43095">MPVIQLPPEILRTGHPAPVSVRDATGHLLLAKGVLVATEEQRQRLVSRALYVDELEGDLLRRALAGKLDSMLRQNAKLGHMARAEVGEVVMGTSGPAAVAVDPVTAWANLQMRGRALLQTPAPADFLAKLDRFQAEVLALTESDADRALLLLVQATCSDAHHYSVTHSLLVAVLCELAARQIASFTPEMRHSLRCAALTMNIAMTTLQDQLALQEEPPAPQQRALIDNHADRAVVCLRQAGVTDALWLEAVEHHHATTPGPLSGQSAGLQLARLLQRADIFSARLSMRRARPALAASAAIKAAYLDEHQQADEAGKAIIQATGIYPPGSFVQLSSGEVAVVLRRGTHAKTPKVASIVSKSGTPLVEPTVRDTRLRPHDVTGGVAPQEVRVRLNMEKLLSLA</sequence>
<dbReference type="RefSeq" id="WP_316700736.1">
    <property type="nucleotide sequence ID" value="NZ_CP136336.1"/>
</dbReference>
<dbReference type="Gene3D" id="1.10.3210.10">
    <property type="entry name" value="Hypothetical protein af1432"/>
    <property type="match status" value="1"/>
</dbReference>
<protein>
    <submittedName>
        <fullName evidence="1">Phosphohydrolase</fullName>
    </submittedName>
</protein>
<evidence type="ECO:0000313" key="2">
    <source>
        <dbReference type="Proteomes" id="UP001303946"/>
    </source>
</evidence>
<name>A0ABZ0CSU3_9BURK</name>